<reference evidence="2 3" key="1">
    <citation type="journal article" date="2019" name="Int. J. Syst. Evol. Microbiol.">
        <title>The Global Catalogue of Microorganisms (GCM) 10K type strain sequencing project: providing services to taxonomists for standard genome sequencing and annotation.</title>
        <authorList>
            <consortium name="The Broad Institute Genomics Platform"/>
            <consortium name="The Broad Institute Genome Sequencing Center for Infectious Disease"/>
            <person name="Wu L."/>
            <person name="Ma J."/>
        </authorList>
    </citation>
    <scope>NUCLEOTIDE SEQUENCE [LARGE SCALE GENOMIC DNA]</scope>
    <source>
        <strain evidence="2 3">JCM 7356</strain>
    </source>
</reference>
<dbReference type="RefSeq" id="WP_344635572.1">
    <property type="nucleotide sequence ID" value="NZ_BAAATR010000005.1"/>
</dbReference>
<accession>A0ABN3DM66</accession>
<proteinExistence type="predicted"/>
<comment type="caution">
    <text evidence="2">The sequence shown here is derived from an EMBL/GenBank/DDBJ whole genome shotgun (WGS) entry which is preliminary data.</text>
</comment>
<dbReference type="EMBL" id="BAAATR010000005">
    <property type="protein sequence ID" value="GAA2236281.1"/>
    <property type="molecule type" value="Genomic_DNA"/>
</dbReference>
<keyword evidence="3" id="KW-1185">Reference proteome</keyword>
<organism evidence="2 3">
    <name type="scientific">Kitasatospora cystarginea</name>
    <dbReference type="NCBI Taxonomy" id="58350"/>
    <lineage>
        <taxon>Bacteria</taxon>
        <taxon>Bacillati</taxon>
        <taxon>Actinomycetota</taxon>
        <taxon>Actinomycetes</taxon>
        <taxon>Kitasatosporales</taxon>
        <taxon>Streptomycetaceae</taxon>
        <taxon>Kitasatospora</taxon>
    </lineage>
</organism>
<feature type="compositionally biased region" description="Low complexity" evidence="1">
    <location>
        <begin position="14"/>
        <end position="24"/>
    </location>
</feature>
<feature type="compositionally biased region" description="Low complexity" evidence="1">
    <location>
        <begin position="121"/>
        <end position="134"/>
    </location>
</feature>
<feature type="region of interest" description="Disordered" evidence="1">
    <location>
        <begin position="56"/>
        <end position="134"/>
    </location>
</feature>
<name>A0ABN3DM66_9ACTN</name>
<evidence type="ECO:0000313" key="2">
    <source>
        <dbReference type="EMBL" id="GAA2236281.1"/>
    </source>
</evidence>
<evidence type="ECO:0000313" key="3">
    <source>
        <dbReference type="Proteomes" id="UP001500305"/>
    </source>
</evidence>
<gene>
    <name evidence="2" type="ORF">GCM10010430_16450</name>
</gene>
<evidence type="ECO:0000256" key="1">
    <source>
        <dbReference type="SAM" id="MobiDB-lite"/>
    </source>
</evidence>
<dbReference type="Proteomes" id="UP001500305">
    <property type="component" value="Unassembled WGS sequence"/>
</dbReference>
<sequence>MDESRRPAKGDIFTPPVVVRPPTRGARPYRRVEIYGRLVGKAYDEADVSEFIRRAGVDDPDLDDPDLVGWRGGDRTVWSAEPAPHPGEAPTGPVGSASEETASERTASEETVSGDTAGGNTAPEEPATAPEPAE</sequence>
<feature type="region of interest" description="Disordered" evidence="1">
    <location>
        <begin position="1"/>
        <end position="25"/>
    </location>
</feature>
<protein>
    <recommendedName>
        <fullName evidence="4">DivIVA domain-containing protein</fullName>
    </recommendedName>
</protein>
<evidence type="ECO:0008006" key="4">
    <source>
        <dbReference type="Google" id="ProtNLM"/>
    </source>
</evidence>